<dbReference type="InterPro" id="IPR000326">
    <property type="entry name" value="PAP2/HPO"/>
</dbReference>
<feature type="chain" id="PRO_5037944704" evidence="2">
    <location>
        <begin position="26"/>
        <end position="229"/>
    </location>
</feature>
<protein>
    <submittedName>
        <fullName evidence="4">Phosphatase PAP2 family protein</fullName>
    </submittedName>
</protein>
<organism evidence="4 5">
    <name type="scientific">Streptomyces triculaminicus</name>
    <dbReference type="NCBI Taxonomy" id="2816232"/>
    <lineage>
        <taxon>Bacteria</taxon>
        <taxon>Bacillati</taxon>
        <taxon>Actinomycetota</taxon>
        <taxon>Actinomycetes</taxon>
        <taxon>Kitasatosporales</taxon>
        <taxon>Streptomycetaceae</taxon>
        <taxon>Streptomyces</taxon>
    </lineage>
</organism>
<feature type="transmembrane region" description="Helical" evidence="1">
    <location>
        <begin position="84"/>
        <end position="109"/>
    </location>
</feature>
<evidence type="ECO:0000256" key="2">
    <source>
        <dbReference type="SAM" id="SignalP"/>
    </source>
</evidence>
<feature type="domain" description="Phosphatidic acid phosphatase type 2/haloperoxidase" evidence="3">
    <location>
        <begin position="83"/>
        <end position="198"/>
    </location>
</feature>
<dbReference type="AlphaFoldDB" id="A0A939FN38"/>
<dbReference type="InterPro" id="IPR036938">
    <property type="entry name" value="PAP2/HPO_sf"/>
</dbReference>
<feature type="signal peptide" evidence="2">
    <location>
        <begin position="1"/>
        <end position="25"/>
    </location>
</feature>
<keyword evidence="1" id="KW-0812">Transmembrane</keyword>
<proteinExistence type="predicted"/>
<evidence type="ECO:0000313" key="4">
    <source>
        <dbReference type="EMBL" id="MBO0653706.1"/>
    </source>
</evidence>
<dbReference type="RefSeq" id="WP_207247280.1">
    <property type="nucleotide sequence ID" value="NZ_JAFMOF010000002.1"/>
</dbReference>
<gene>
    <name evidence="4" type="ORF">J1792_13230</name>
</gene>
<evidence type="ECO:0000259" key="3">
    <source>
        <dbReference type="SMART" id="SM00014"/>
    </source>
</evidence>
<dbReference type="SUPFAM" id="SSF48317">
    <property type="entry name" value="Acid phosphatase/Vanadium-dependent haloperoxidase"/>
    <property type="match status" value="1"/>
</dbReference>
<sequence>MTGRRTAAGLATLACFALLAAIVTARSGAPLPGDRALLYWAVGHRPATAVSAIRTLTDTGTGAVPYVLAALAGVIAGRTKRQKVYVAAASLLCLGVGQLLRRAVLYLIGRPRPPAEEWATHASGWSFPSGHATTAALTAALVITAVLLRSPPGRFLAVALVGCWGVAVGLTRVYLGVHWFSDVIGAWLFALAWYAACARAAARWLPALTAPAHKDDPDPGNDAAPRPNS</sequence>
<dbReference type="Proteomes" id="UP000664781">
    <property type="component" value="Unassembled WGS sequence"/>
</dbReference>
<name>A0A939FN38_9ACTN</name>
<keyword evidence="1" id="KW-0472">Membrane</keyword>
<accession>A0A939FN38</accession>
<dbReference type="SMART" id="SM00014">
    <property type="entry name" value="acidPPc"/>
    <property type="match status" value="1"/>
</dbReference>
<keyword evidence="5" id="KW-1185">Reference proteome</keyword>
<reference evidence="4" key="1">
    <citation type="submission" date="2021-03" db="EMBL/GenBank/DDBJ databases">
        <title>Streptomyces strains.</title>
        <authorList>
            <person name="Lund M.B."/>
            <person name="Toerring T."/>
        </authorList>
    </citation>
    <scope>NUCLEOTIDE SEQUENCE</scope>
    <source>
        <strain evidence="4">JCM 4242</strain>
    </source>
</reference>
<dbReference type="PANTHER" id="PTHR14969:SF13">
    <property type="entry name" value="AT30094P"/>
    <property type="match status" value="1"/>
</dbReference>
<feature type="transmembrane region" description="Helical" evidence="1">
    <location>
        <begin position="183"/>
        <end position="202"/>
    </location>
</feature>
<feature type="transmembrane region" description="Helical" evidence="1">
    <location>
        <begin position="155"/>
        <end position="177"/>
    </location>
</feature>
<evidence type="ECO:0000256" key="1">
    <source>
        <dbReference type="SAM" id="Phobius"/>
    </source>
</evidence>
<comment type="caution">
    <text evidence="4">The sequence shown here is derived from an EMBL/GenBank/DDBJ whole genome shotgun (WGS) entry which is preliminary data.</text>
</comment>
<evidence type="ECO:0000313" key="5">
    <source>
        <dbReference type="Proteomes" id="UP000664781"/>
    </source>
</evidence>
<keyword evidence="1" id="KW-1133">Transmembrane helix</keyword>
<feature type="transmembrane region" description="Helical" evidence="1">
    <location>
        <begin position="129"/>
        <end position="148"/>
    </location>
</feature>
<dbReference type="Gene3D" id="1.20.144.10">
    <property type="entry name" value="Phosphatidic acid phosphatase type 2/haloperoxidase"/>
    <property type="match status" value="1"/>
</dbReference>
<keyword evidence="2" id="KW-0732">Signal</keyword>
<dbReference type="PANTHER" id="PTHR14969">
    <property type="entry name" value="SPHINGOSINE-1-PHOSPHATE PHOSPHOHYDROLASE"/>
    <property type="match status" value="1"/>
</dbReference>
<dbReference type="EMBL" id="JAFMOF010000002">
    <property type="protein sequence ID" value="MBO0653706.1"/>
    <property type="molecule type" value="Genomic_DNA"/>
</dbReference>
<feature type="transmembrane region" description="Helical" evidence="1">
    <location>
        <begin position="60"/>
        <end position="77"/>
    </location>
</feature>
<dbReference type="Pfam" id="PF01569">
    <property type="entry name" value="PAP2"/>
    <property type="match status" value="1"/>
</dbReference>